<dbReference type="Gene3D" id="2.60.120.10">
    <property type="entry name" value="Jelly Rolls"/>
    <property type="match status" value="1"/>
</dbReference>
<dbReference type="Proteomes" id="UP000437862">
    <property type="component" value="Chromosome"/>
</dbReference>
<dbReference type="SUPFAM" id="SSF46689">
    <property type="entry name" value="Homeodomain-like"/>
    <property type="match status" value="1"/>
</dbReference>
<dbReference type="PRINTS" id="PR00032">
    <property type="entry name" value="HTHARAC"/>
</dbReference>
<dbReference type="InterPro" id="IPR018062">
    <property type="entry name" value="HTH_AraC-typ_CS"/>
</dbReference>
<proteinExistence type="predicted"/>
<sequence>MPTSLDDFIRQHGFVDWPDGPLVVAATARDNRERASPPHRHARGQLFGSTSGLLTVGVEDAVWVVPSIHAVWLPPHQQHWARSHGTFEGWSVYVAEDACRALPPSACTVRVSGLLREAVRRAAGWPVRRAALPPPQARIAQVIVDEIAGLQAEPLGLPLPRDARLQKIAGALADDPADPRGIDAWAAWAGTSARTLSRRFVTETGFTFSAWRQRARLLRGLEMLAAGLPVNAIALDLGYATASAFIGVFRQAFGVTPAVYRQRLAGSEGG</sequence>
<dbReference type="CDD" id="cd06124">
    <property type="entry name" value="cupin_NimR-like_N"/>
    <property type="match status" value="1"/>
</dbReference>
<dbReference type="InterPro" id="IPR020449">
    <property type="entry name" value="Tscrpt_reg_AraC-type_HTH"/>
</dbReference>
<evidence type="ECO:0000313" key="9">
    <source>
        <dbReference type="Proteomes" id="UP000437862"/>
    </source>
</evidence>
<reference evidence="7" key="2">
    <citation type="submission" date="2019-07" db="EMBL/GenBank/DDBJ databases">
        <authorList>
            <person name="Whitman W."/>
            <person name="Huntemann M."/>
            <person name="Clum A."/>
            <person name="Pillay M."/>
            <person name="Palaniappan K."/>
            <person name="Varghese N."/>
            <person name="Mikhailova N."/>
            <person name="Stamatis D."/>
            <person name="Reddy T."/>
            <person name="Daum C."/>
            <person name="Shapiro N."/>
            <person name="Ivanova N."/>
            <person name="Kyrpides N."/>
            <person name="Woyke T."/>
        </authorList>
    </citation>
    <scope>NUCLEOTIDE SEQUENCE</scope>
    <source>
        <strain evidence="7">CGMCC 1.10685</strain>
    </source>
</reference>
<dbReference type="InterPro" id="IPR011051">
    <property type="entry name" value="RmlC_Cupin_sf"/>
</dbReference>
<dbReference type="SUPFAM" id="SSF51182">
    <property type="entry name" value="RmlC-like cupins"/>
    <property type="match status" value="1"/>
</dbReference>
<dbReference type="OrthoDB" id="9804543at2"/>
<keyword evidence="9" id="KW-1185">Reference proteome</keyword>
<dbReference type="PROSITE" id="PS01124">
    <property type="entry name" value="HTH_ARAC_FAMILY_2"/>
    <property type="match status" value="1"/>
</dbReference>
<evidence type="ECO:0000256" key="3">
    <source>
        <dbReference type="ARBA" id="ARBA00023125"/>
    </source>
</evidence>
<evidence type="ECO:0000256" key="2">
    <source>
        <dbReference type="ARBA" id="ARBA00023015"/>
    </source>
</evidence>
<dbReference type="InterPro" id="IPR018060">
    <property type="entry name" value="HTH_AraC"/>
</dbReference>
<dbReference type="Proteomes" id="UP000315112">
    <property type="component" value="Unassembled WGS sequence"/>
</dbReference>
<organism evidence="7 8">
    <name type="scientific">Pseudoduganella flava</name>
    <dbReference type="NCBI Taxonomy" id="871742"/>
    <lineage>
        <taxon>Bacteria</taxon>
        <taxon>Pseudomonadati</taxon>
        <taxon>Pseudomonadota</taxon>
        <taxon>Betaproteobacteria</taxon>
        <taxon>Burkholderiales</taxon>
        <taxon>Oxalobacteraceae</taxon>
        <taxon>Telluria group</taxon>
        <taxon>Pseudoduganella</taxon>
    </lineage>
</organism>
<dbReference type="PANTHER" id="PTHR11019">
    <property type="entry name" value="HTH-TYPE TRANSCRIPTIONAL REGULATOR NIMR"/>
    <property type="match status" value="1"/>
</dbReference>
<evidence type="ECO:0000313" key="7">
    <source>
        <dbReference type="EMBL" id="TWI47674.1"/>
    </source>
</evidence>
<dbReference type="Gene3D" id="1.10.10.60">
    <property type="entry name" value="Homeodomain-like"/>
    <property type="match status" value="1"/>
</dbReference>
<reference evidence="7 8" key="1">
    <citation type="journal article" date="2015" name="Stand. Genomic Sci.">
        <title>Genomic Encyclopedia of Bacterial and Archaeal Type Strains, Phase III: the genomes of soil and plant-associated and newly described type strains.</title>
        <authorList>
            <person name="Whitman W.B."/>
            <person name="Woyke T."/>
            <person name="Klenk H.P."/>
            <person name="Zhou Y."/>
            <person name="Lilburn T.G."/>
            <person name="Beck B.J."/>
            <person name="De Vos P."/>
            <person name="Vandamme P."/>
            <person name="Eisen J.A."/>
            <person name="Garrity G."/>
            <person name="Hugenholtz P."/>
            <person name="Kyrpides N.C."/>
        </authorList>
    </citation>
    <scope>NUCLEOTIDE SEQUENCE [LARGE SCALE GENOMIC DNA]</scope>
    <source>
        <strain evidence="7 8">CGMCC 1.10685</strain>
    </source>
</reference>
<keyword evidence="4" id="KW-0804">Transcription</keyword>
<dbReference type="GO" id="GO:0003700">
    <property type="term" value="F:DNA-binding transcription factor activity"/>
    <property type="evidence" value="ECO:0007669"/>
    <property type="project" value="InterPro"/>
</dbReference>
<keyword evidence="2" id="KW-0805">Transcription regulation</keyword>
<evidence type="ECO:0000259" key="5">
    <source>
        <dbReference type="PROSITE" id="PS01124"/>
    </source>
</evidence>
<evidence type="ECO:0000313" key="6">
    <source>
        <dbReference type="EMBL" id="QGZ39052.1"/>
    </source>
</evidence>
<reference evidence="6 9" key="3">
    <citation type="submission" date="2019-12" db="EMBL/GenBank/DDBJ databases">
        <title>Draft Genome Sequences of Six Type Strains of the Genus Massilia.</title>
        <authorList>
            <person name="Miess H."/>
            <person name="Frediansyah A."/>
            <person name="Goeker M."/>
            <person name="Gross H."/>
        </authorList>
    </citation>
    <scope>NUCLEOTIDE SEQUENCE [LARGE SCALE GENOMIC DNA]</scope>
    <source>
        <strain evidence="6 9">DSM 26639</strain>
    </source>
</reference>
<dbReference type="SMART" id="SM00342">
    <property type="entry name" value="HTH_ARAC"/>
    <property type="match status" value="1"/>
</dbReference>
<dbReference type="Pfam" id="PF12833">
    <property type="entry name" value="HTH_18"/>
    <property type="match status" value="1"/>
</dbReference>
<dbReference type="RefSeq" id="WP_145875676.1">
    <property type="nucleotide sequence ID" value="NZ_CP046904.1"/>
</dbReference>
<protein>
    <submittedName>
        <fullName evidence="7">AraC-like DNA-binding protein</fullName>
    </submittedName>
    <submittedName>
        <fullName evidence="6">Helix-turn-helix domain-containing protein</fullName>
    </submittedName>
</protein>
<dbReference type="GO" id="GO:0043565">
    <property type="term" value="F:sequence-specific DNA binding"/>
    <property type="evidence" value="ECO:0007669"/>
    <property type="project" value="InterPro"/>
</dbReference>
<dbReference type="EMBL" id="CP046904">
    <property type="protein sequence ID" value="QGZ39052.1"/>
    <property type="molecule type" value="Genomic_DNA"/>
</dbReference>
<evidence type="ECO:0000256" key="1">
    <source>
        <dbReference type="ARBA" id="ARBA00022491"/>
    </source>
</evidence>
<gene>
    <name evidence="6" type="ORF">GO485_08335</name>
    <name evidence="7" type="ORF">IP92_02734</name>
</gene>
<keyword evidence="1" id="KW-0678">Repressor</keyword>
<dbReference type="InterPro" id="IPR009057">
    <property type="entry name" value="Homeodomain-like_sf"/>
</dbReference>
<dbReference type="PANTHER" id="PTHR11019:SF199">
    <property type="entry name" value="HTH-TYPE TRANSCRIPTIONAL REGULATOR NIMR"/>
    <property type="match status" value="1"/>
</dbReference>
<dbReference type="EMBL" id="VLKW01000004">
    <property type="protein sequence ID" value="TWI47674.1"/>
    <property type="molecule type" value="Genomic_DNA"/>
</dbReference>
<keyword evidence="3 7" id="KW-0238">DNA-binding</keyword>
<accession>A0A562PTA9</accession>
<name>A0A562PTA9_9BURK</name>
<evidence type="ECO:0000313" key="8">
    <source>
        <dbReference type="Proteomes" id="UP000315112"/>
    </source>
</evidence>
<dbReference type="FunFam" id="1.10.10.60:FF:000132">
    <property type="entry name" value="AraC family transcriptional regulator"/>
    <property type="match status" value="1"/>
</dbReference>
<dbReference type="InterPro" id="IPR014710">
    <property type="entry name" value="RmlC-like_jellyroll"/>
</dbReference>
<feature type="domain" description="HTH araC/xylS-type" evidence="5">
    <location>
        <begin position="166"/>
        <end position="263"/>
    </location>
</feature>
<dbReference type="PROSITE" id="PS00041">
    <property type="entry name" value="HTH_ARAC_FAMILY_1"/>
    <property type="match status" value="1"/>
</dbReference>
<evidence type="ECO:0000256" key="4">
    <source>
        <dbReference type="ARBA" id="ARBA00023163"/>
    </source>
</evidence>
<dbReference type="AlphaFoldDB" id="A0A562PTA9"/>